<evidence type="ECO:0000256" key="4">
    <source>
        <dbReference type="ARBA" id="ARBA00022475"/>
    </source>
</evidence>
<name>A0ABX7Y361_9ACTN</name>
<evidence type="ECO:0000256" key="2">
    <source>
        <dbReference type="ARBA" id="ARBA00004953"/>
    </source>
</evidence>
<proteinExistence type="inferred from homology"/>
<keyword evidence="4 9" id="KW-1003">Cell membrane</keyword>
<evidence type="ECO:0000256" key="1">
    <source>
        <dbReference type="ARBA" id="ARBA00004651"/>
    </source>
</evidence>
<evidence type="ECO:0000256" key="9">
    <source>
        <dbReference type="HAMAP-Rule" id="MF_00024"/>
    </source>
</evidence>
<dbReference type="EMBL" id="CP072384">
    <property type="protein sequence ID" value="QUC07213.1"/>
    <property type="molecule type" value="Genomic_DNA"/>
</dbReference>
<sequence>MTLRHRGAGLALGVALDQLLADPQRHHPVAWFGSWATLVEKVAYADSRAAGALFTAAAIAPALAGGIVVEKAASRRGWLQVAATAAATWAALGVRRLANEGGIMADRLDSGDLEAAREQLPNLCGRDPRTLDEEGLGRATVESMAENTNDAGVCTLLWGAVAGVPGILAHRALNTLDAMVGYRNERYGRFGTVAAVADDAAAWLPARVTGALACLTAPLIGGRTGTAWRIMRRDGASHPSPNGGWCESAWAGALGVQLGGENRYGERVESRPTLGDGPRPRGAEVRRAAQLVTAVTAAATAVFAGALILFGGRK</sequence>
<feature type="transmembrane region" description="Helical" evidence="9">
    <location>
        <begin position="288"/>
        <end position="310"/>
    </location>
</feature>
<dbReference type="Proteomes" id="UP000678513">
    <property type="component" value="Chromosome"/>
</dbReference>
<dbReference type="HAMAP" id="MF_00024">
    <property type="entry name" value="CobD_CbiB"/>
    <property type="match status" value="1"/>
</dbReference>
<dbReference type="PANTHER" id="PTHR34308">
    <property type="entry name" value="COBALAMIN BIOSYNTHESIS PROTEIN CBIB"/>
    <property type="match status" value="1"/>
</dbReference>
<dbReference type="NCBIfam" id="NF002276">
    <property type="entry name" value="PRK01209.1-4"/>
    <property type="match status" value="1"/>
</dbReference>
<comment type="similarity">
    <text evidence="3 9">Belongs to the CobD/CbiB family.</text>
</comment>
<evidence type="ECO:0000256" key="5">
    <source>
        <dbReference type="ARBA" id="ARBA00022573"/>
    </source>
</evidence>
<evidence type="ECO:0000256" key="7">
    <source>
        <dbReference type="ARBA" id="ARBA00022989"/>
    </source>
</evidence>
<comment type="caution">
    <text evidence="9">Lacks conserved residue(s) required for the propagation of feature annotation.</text>
</comment>
<keyword evidence="5 9" id="KW-0169">Cobalamin biosynthesis</keyword>
<dbReference type="InterPro" id="IPR004485">
    <property type="entry name" value="Cobalamin_biosynth_CobD/CbiB"/>
</dbReference>
<keyword evidence="6 9" id="KW-0812">Transmembrane</keyword>
<evidence type="ECO:0000313" key="11">
    <source>
        <dbReference type="Proteomes" id="UP000678513"/>
    </source>
</evidence>
<dbReference type="RefSeq" id="WP_212321514.1">
    <property type="nucleotide sequence ID" value="NZ_AP024463.1"/>
</dbReference>
<organism evidence="10 11">
    <name type="scientific">Arachnia rubra</name>
    <dbReference type="NCBI Taxonomy" id="1547448"/>
    <lineage>
        <taxon>Bacteria</taxon>
        <taxon>Bacillati</taxon>
        <taxon>Actinomycetota</taxon>
        <taxon>Actinomycetes</taxon>
        <taxon>Propionibacteriales</taxon>
        <taxon>Propionibacteriaceae</taxon>
        <taxon>Arachnia</taxon>
    </lineage>
</organism>
<evidence type="ECO:0000313" key="10">
    <source>
        <dbReference type="EMBL" id="QUC07213.1"/>
    </source>
</evidence>
<keyword evidence="7 9" id="KW-1133">Transmembrane helix</keyword>
<comment type="function">
    <text evidence="9">Converts cobyric acid to cobinamide by the addition of aminopropanol on the F carboxylic group.</text>
</comment>
<gene>
    <name evidence="9" type="primary">cobD</name>
    <name evidence="10" type="ORF">J5A65_09680</name>
</gene>
<evidence type="ECO:0000256" key="6">
    <source>
        <dbReference type="ARBA" id="ARBA00022692"/>
    </source>
</evidence>
<dbReference type="PANTHER" id="PTHR34308:SF1">
    <property type="entry name" value="COBALAMIN BIOSYNTHESIS PROTEIN CBIB"/>
    <property type="match status" value="1"/>
</dbReference>
<keyword evidence="8 9" id="KW-0472">Membrane</keyword>
<dbReference type="NCBIfam" id="TIGR00380">
    <property type="entry name" value="cobal_cbiB"/>
    <property type="match status" value="1"/>
</dbReference>
<evidence type="ECO:0000256" key="3">
    <source>
        <dbReference type="ARBA" id="ARBA00006263"/>
    </source>
</evidence>
<accession>A0ABX7Y361</accession>
<dbReference type="Pfam" id="PF03186">
    <property type="entry name" value="CobD_Cbib"/>
    <property type="match status" value="1"/>
</dbReference>
<protein>
    <recommendedName>
        <fullName evidence="9">Cobalamin biosynthesis protein CobD</fullName>
    </recommendedName>
</protein>
<comment type="pathway">
    <text evidence="2 9">Cofactor biosynthesis; adenosylcobalamin biosynthesis.</text>
</comment>
<comment type="subcellular location">
    <subcellularLocation>
        <location evidence="1 9">Cell membrane</location>
        <topology evidence="1 9">Multi-pass membrane protein</topology>
    </subcellularLocation>
</comment>
<keyword evidence="11" id="KW-1185">Reference proteome</keyword>
<reference evidence="10 11" key="1">
    <citation type="submission" date="2021-03" db="EMBL/GenBank/DDBJ databases">
        <title>Human Oral Microbial Genomes.</title>
        <authorList>
            <person name="Johnston C.D."/>
            <person name="Chen T."/>
            <person name="Dewhirst F.E."/>
        </authorList>
    </citation>
    <scope>NUCLEOTIDE SEQUENCE [LARGE SCALE GENOMIC DNA]</scope>
    <source>
        <strain evidence="10 11">DSMZ 100122</strain>
    </source>
</reference>
<evidence type="ECO:0000256" key="8">
    <source>
        <dbReference type="ARBA" id="ARBA00023136"/>
    </source>
</evidence>